<gene>
    <name evidence="2" type="ORF">B0293_26415</name>
    <name evidence="1" type="ORF">C791_2408</name>
</gene>
<evidence type="ECO:0000313" key="3">
    <source>
        <dbReference type="Proteomes" id="UP000014137"/>
    </source>
</evidence>
<protein>
    <submittedName>
        <fullName evidence="1">Uncharacterized protein</fullName>
    </submittedName>
</protein>
<proteinExistence type="predicted"/>
<reference evidence="2 4" key="2">
    <citation type="submission" date="2017-02" db="EMBL/GenBank/DDBJ databases">
        <title>Amycolatopsis azurea DSM 43854 draft genome.</title>
        <authorList>
            <person name="Mayilraj S."/>
        </authorList>
    </citation>
    <scope>NUCLEOTIDE SEQUENCE [LARGE SCALE GENOMIC DNA]</scope>
    <source>
        <strain evidence="2 4">DSM 43854</strain>
    </source>
</reference>
<reference evidence="1 3" key="1">
    <citation type="submission" date="2012-10" db="EMBL/GenBank/DDBJ databases">
        <title>Genome assembly of Amycolatopsis azurea DSM 43854.</title>
        <authorList>
            <person name="Khatri I."/>
            <person name="Kaur I."/>
            <person name="Subramanian S."/>
            <person name="Mayilraj S."/>
        </authorList>
    </citation>
    <scope>NUCLEOTIDE SEQUENCE [LARGE SCALE GENOMIC DNA]</scope>
    <source>
        <strain evidence="1 3">DSM 43854</strain>
    </source>
</reference>
<comment type="caution">
    <text evidence="1">The sequence shown here is derived from an EMBL/GenBank/DDBJ whole genome shotgun (WGS) entry which is preliminary data.</text>
</comment>
<evidence type="ECO:0000313" key="2">
    <source>
        <dbReference type="EMBL" id="OOC03797.1"/>
    </source>
</evidence>
<dbReference type="AlphaFoldDB" id="M2QL30"/>
<dbReference type="PATRIC" id="fig|1238180.3.peg.3007"/>
<dbReference type="RefSeq" id="WP_005155812.1">
    <property type="nucleotide sequence ID" value="NZ_ANMG01000023.1"/>
</dbReference>
<dbReference type="Proteomes" id="UP000014137">
    <property type="component" value="Unassembled WGS sequence"/>
</dbReference>
<dbReference type="EMBL" id="ANMG01000023">
    <property type="protein sequence ID" value="EMD27396.1"/>
    <property type="molecule type" value="Genomic_DNA"/>
</dbReference>
<organism evidence="1 3">
    <name type="scientific">Amycolatopsis azurea DSM 43854</name>
    <dbReference type="NCBI Taxonomy" id="1238180"/>
    <lineage>
        <taxon>Bacteria</taxon>
        <taxon>Bacillati</taxon>
        <taxon>Actinomycetota</taxon>
        <taxon>Actinomycetes</taxon>
        <taxon>Pseudonocardiales</taxon>
        <taxon>Pseudonocardiaceae</taxon>
        <taxon>Amycolatopsis</taxon>
    </lineage>
</organism>
<evidence type="ECO:0000313" key="1">
    <source>
        <dbReference type="EMBL" id="EMD27396.1"/>
    </source>
</evidence>
<dbReference type="OrthoDB" id="3698580at2"/>
<evidence type="ECO:0000313" key="4">
    <source>
        <dbReference type="Proteomes" id="UP000188551"/>
    </source>
</evidence>
<dbReference type="Proteomes" id="UP000188551">
    <property type="component" value="Unassembled WGS sequence"/>
</dbReference>
<sequence>MATREEDLVHIAVEESFWSGDMTAACGITANVADVETAYFGFWFATYCPECRRLAKKTWF</sequence>
<dbReference type="EMBL" id="MUXN01000020">
    <property type="protein sequence ID" value="OOC03797.1"/>
    <property type="molecule type" value="Genomic_DNA"/>
</dbReference>
<accession>M2QL30</accession>
<keyword evidence="4" id="KW-1185">Reference proteome</keyword>
<name>M2QL30_9PSEU</name>